<dbReference type="EMBL" id="CP113865">
    <property type="protein sequence ID" value="WAM34904.1"/>
    <property type="molecule type" value="Genomic_DNA"/>
</dbReference>
<dbReference type="RefSeq" id="WP_045169449.1">
    <property type="nucleotide sequence ID" value="NZ_CP113865.1"/>
</dbReference>
<sequence>MKNKMKRILAIIVCISFILTFLPINSVSFAKPKYDVWKDKIKIYDADKKIKRAEAEYEGYKYIATFDKDTNEIKLKVKPLNTKKFDKSLDNSSLNEERNFSVKVEYFDGENLKAKLIDEKTKEEYNIGDSDTVSAQFVIALPIALELSEVLIAILLASLSAIVIGGYTYVVVNKVLDKIKTKQTYDYYMSVIRFGKVFVGPAISKEEAIIRVRMADLVLQLQGDEEKAKYDYNVFCRTEDLARTLAISTHGKYQKDPPHQNSPFYFPHYHGMLTATKHAPAHMFYPN</sequence>
<protein>
    <submittedName>
        <fullName evidence="2">Uncharacterized protein</fullName>
    </submittedName>
</protein>
<evidence type="ECO:0000313" key="3">
    <source>
        <dbReference type="Proteomes" id="UP001164909"/>
    </source>
</evidence>
<reference evidence="2" key="1">
    <citation type="submission" date="2022-12" db="EMBL/GenBank/DDBJ databases">
        <authorList>
            <person name="Bing R.G."/>
            <person name="Willard D.J."/>
            <person name="Manesh M.J.H."/>
            <person name="Laemthong T."/>
            <person name="Crosby J.R."/>
            <person name="Kelly R.M."/>
        </authorList>
    </citation>
    <scope>NUCLEOTIDE SEQUENCE</scope>
    <source>
        <strain evidence="2">DSM 8990</strain>
    </source>
</reference>
<evidence type="ECO:0000313" key="2">
    <source>
        <dbReference type="EMBL" id="WAM34904.1"/>
    </source>
</evidence>
<keyword evidence="1" id="KW-0472">Membrane</keyword>
<dbReference type="Proteomes" id="UP001164909">
    <property type="component" value="Chromosome"/>
</dbReference>
<organism evidence="2 3">
    <name type="scientific">Caldicellulosiruptor morganii</name>
    <dbReference type="NCBI Taxonomy" id="1387555"/>
    <lineage>
        <taxon>Bacteria</taxon>
        <taxon>Bacillati</taxon>
        <taxon>Bacillota</taxon>
        <taxon>Bacillota incertae sedis</taxon>
        <taxon>Caldicellulosiruptorales</taxon>
        <taxon>Caldicellulosiruptoraceae</taxon>
        <taxon>Caldicellulosiruptor</taxon>
    </lineage>
</organism>
<name>A0ABY7BQM7_9FIRM</name>
<keyword evidence="1" id="KW-1133">Transmembrane helix</keyword>
<feature type="transmembrane region" description="Helical" evidence="1">
    <location>
        <begin position="150"/>
        <end position="172"/>
    </location>
</feature>
<evidence type="ECO:0000256" key="1">
    <source>
        <dbReference type="SAM" id="Phobius"/>
    </source>
</evidence>
<gene>
    <name evidence="2" type="ORF">OTK00_001165</name>
</gene>
<proteinExistence type="predicted"/>
<keyword evidence="1" id="KW-0812">Transmembrane</keyword>
<keyword evidence="3" id="KW-1185">Reference proteome</keyword>
<accession>A0ABY7BQM7</accession>